<keyword evidence="1" id="KW-0175">Coiled coil</keyword>
<evidence type="ECO:0000259" key="3">
    <source>
        <dbReference type="PROSITE" id="PS50181"/>
    </source>
</evidence>
<gene>
    <name evidence="4" type="ORF">OCBIM_22030403mg</name>
</gene>
<dbReference type="CDD" id="cd22100">
    <property type="entry name" value="F-box_FBXO28"/>
    <property type="match status" value="1"/>
</dbReference>
<proteinExistence type="predicted"/>
<dbReference type="PROSITE" id="PS50181">
    <property type="entry name" value="FBOX"/>
    <property type="match status" value="1"/>
</dbReference>
<dbReference type="PANTHER" id="PTHR13252:SF9">
    <property type="entry name" value="F-BOX ONLY PROTEIN 28"/>
    <property type="match status" value="1"/>
</dbReference>
<feature type="coiled-coil region" evidence="1">
    <location>
        <begin position="222"/>
        <end position="291"/>
    </location>
</feature>
<dbReference type="InterPro" id="IPR039719">
    <property type="entry name" value="FBXO28"/>
</dbReference>
<dbReference type="Pfam" id="PF00646">
    <property type="entry name" value="F-box"/>
    <property type="match status" value="1"/>
</dbReference>
<dbReference type="InterPro" id="IPR036047">
    <property type="entry name" value="F-box-like_dom_sf"/>
</dbReference>
<dbReference type="STRING" id="37653.A0A0L8GPE0"/>
<protein>
    <recommendedName>
        <fullName evidence="3">F-box domain-containing protein</fullName>
    </recommendedName>
</protein>
<feature type="region of interest" description="Disordered" evidence="2">
    <location>
        <begin position="303"/>
        <end position="322"/>
    </location>
</feature>
<dbReference type="PANTHER" id="PTHR13252">
    <property type="entry name" value="F-BOX ONLY PROTEIN 28"/>
    <property type="match status" value="1"/>
</dbReference>
<feature type="domain" description="F-box" evidence="3">
    <location>
        <begin position="10"/>
        <end position="58"/>
    </location>
</feature>
<evidence type="ECO:0000313" key="4">
    <source>
        <dbReference type="EMBL" id="KOF78699.1"/>
    </source>
</evidence>
<dbReference type="GO" id="GO:0000209">
    <property type="term" value="P:protein polyubiquitination"/>
    <property type="evidence" value="ECO:0007669"/>
    <property type="project" value="TreeGrafter"/>
</dbReference>
<organism evidence="4">
    <name type="scientific">Octopus bimaculoides</name>
    <name type="common">California two-spotted octopus</name>
    <dbReference type="NCBI Taxonomy" id="37653"/>
    <lineage>
        <taxon>Eukaryota</taxon>
        <taxon>Metazoa</taxon>
        <taxon>Spiralia</taxon>
        <taxon>Lophotrochozoa</taxon>
        <taxon>Mollusca</taxon>
        <taxon>Cephalopoda</taxon>
        <taxon>Coleoidea</taxon>
        <taxon>Octopodiformes</taxon>
        <taxon>Octopoda</taxon>
        <taxon>Incirrata</taxon>
        <taxon>Octopodidae</taxon>
        <taxon>Octopus</taxon>
    </lineage>
</organism>
<dbReference type="EMBL" id="KQ420971">
    <property type="protein sequence ID" value="KOF78699.1"/>
    <property type="molecule type" value="Genomic_DNA"/>
</dbReference>
<dbReference type="AlphaFoldDB" id="A0A0L8GPE0"/>
<evidence type="ECO:0000256" key="1">
    <source>
        <dbReference type="SAM" id="Coils"/>
    </source>
</evidence>
<dbReference type="SUPFAM" id="SSF81383">
    <property type="entry name" value="F-box domain"/>
    <property type="match status" value="1"/>
</dbReference>
<reference evidence="4" key="1">
    <citation type="submission" date="2015-07" db="EMBL/GenBank/DDBJ databases">
        <title>MeaNS - Measles Nucleotide Surveillance Program.</title>
        <authorList>
            <person name="Tran T."/>
            <person name="Druce J."/>
        </authorList>
    </citation>
    <scope>NUCLEOTIDE SEQUENCE</scope>
    <source>
        <strain evidence="4">UCB-OBI-ISO-001</strain>
        <tissue evidence="4">Gonad</tissue>
    </source>
</reference>
<dbReference type="InterPro" id="IPR001810">
    <property type="entry name" value="F-box_dom"/>
</dbReference>
<accession>A0A0L8GPE0</accession>
<name>A0A0L8GPE0_OCTBM</name>
<evidence type="ECO:0000256" key="2">
    <source>
        <dbReference type="SAM" id="MobiDB-lite"/>
    </source>
</evidence>
<sequence length="322" mass="37224">MAADDDGKQSLNIRNLPKEVFNKILTYLQFQEVSEIRLVCHSFNVEAQAILNQGFARVHKYHAFVQRQIKGQLPRRESERRNHQLARHVDILSAIETRLSLLGMTYLRYIDMGLCCFIPGKVLDELYHILQTLQCTCQPPRAHEFLQELRDISSMAMEHFEEKIVPSLKQKMPSVRLTLGNFNVNSESEAGTSSAIVPLNNTQPSIRAISLREEITNMHTLIRSHSNSMKVFKRELNEMQSKYSMQRKNSRELAKKVLVQKKRCKIQNKCLSDLNTRLLEEERKVDELSSKLLSQGKTMAELNDRTWNVTEGEKARRGEKNG</sequence>
<dbReference type="OrthoDB" id="5860767at2759"/>
<feature type="compositionally biased region" description="Basic and acidic residues" evidence="2">
    <location>
        <begin position="311"/>
        <end position="322"/>
    </location>
</feature>